<name>A0ABU6NYA0_9BACI</name>
<dbReference type="EMBL" id="JARTFS010000009">
    <property type="protein sequence ID" value="MED4402082.1"/>
    <property type="molecule type" value="Genomic_DNA"/>
</dbReference>
<dbReference type="Proteomes" id="UP001342826">
    <property type="component" value="Unassembled WGS sequence"/>
</dbReference>
<comment type="caution">
    <text evidence="1">The sequence shown here is derived from an EMBL/GenBank/DDBJ whole genome shotgun (WGS) entry which is preliminary data.</text>
</comment>
<accession>A0ABU6NYA0</accession>
<reference evidence="1 2" key="1">
    <citation type="submission" date="2023-03" db="EMBL/GenBank/DDBJ databases">
        <title>Bacillus Genome Sequencing.</title>
        <authorList>
            <person name="Dunlap C."/>
        </authorList>
    </citation>
    <scope>NUCLEOTIDE SEQUENCE [LARGE SCALE GENOMIC DNA]</scope>
    <source>
        <strain evidence="1 2">NRS-1717</strain>
    </source>
</reference>
<gene>
    <name evidence="1" type="ORF">P9271_12225</name>
</gene>
<evidence type="ECO:0000313" key="2">
    <source>
        <dbReference type="Proteomes" id="UP001342826"/>
    </source>
</evidence>
<organism evidence="1 2">
    <name type="scientific">Metabacillus fastidiosus</name>
    <dbReference type="NCBI Taxonomy" id="1458"/>
    <lineage>
        <taxon>Bacteria</taxon>
        <taxon>Bacillati</taxon>
        <taxon>Bacillota</taxon>
        <taxon>Bacilli</taxon>
        <taxon>Bacillales</taxon>
        <taxon>Bacillaceae</taxon>
        <taxon>Metabacillus</taxon>
    </lineage>
</organism>
<proteinExistence type="predicted"/>
<dbReference type="InterPro" id="IPR011664">
    <property type="entry name" value="Abi_system_AbiD/AbiF-like"/>
</dbReference>
<protein>
    <submittedName>
        <fullName evidence="1">Abi family protein</fullName>
    </submittedName>
</protein>
<keyword evidence="2" id="KW-1185">Reference proteome</keyword>
<sequence length="352" mass="41163">MDLTIPNCIYYNDLSDQAHVPSEDWAIFIEVKTDLKPFQTHIQQIRILRGRGLTIKNGSYAMRTLENEGYYNVINGYKDLFLVLNANGSYATPEQYIPCATFEEIYKLYILDRELINILLKYLLIFEKSVKSKISYRFSQKFKLANAYLDMKNFTNNTNQLKQVLKLITTLSNVITNHSDRNGPIKHYLDSHQEIPLWVLSNNLTLGNIQNFYMCLDDPLKDQIAQDFSKIYKKTYNVNLQLPKDSLIDVLKTANLFRNVCAHEERLYSFNLNRPARSRHNSNLLNIPNHYLSGNLFTMVAYLKLVIAKKEHKFLISSLSQLFNKFQHDFTSINFNQILNQMGFPPNWKSLF</sequence>
<dbReference type="RefSeq" id="WP_328015338.1">
    <property type="nucleotide sequence ID" value="NZ_JARTFS010000009.1"/>
</dbReference>
<dbReference type="Pfam" id="PF07751">
    <property type="entry name" value="Abi_2"/>
    <property type="match status" value="1"/>
</dbReference>
<evidence type="ECO:0000313" key="1">
    <source>
        <dbReference type="EMBL" id="MED4402082.1"/>
    </source>
</evidence>